<evidence type="ECO:0000256" key="1">
    <source>
        <dbReference type="SAM" id="MobiDB-lite"/>
    </source>
</evidence>
<protein>
    <submittedName>
        <fullName evidence="2">Uncharacterized protein</fullName>
    </submittedName>
</protein>
<evidence type="ECO:0000313" key="2">
    <source>
        <dbReference type="EMBL" id="DAD47639.1"/>
    </source>
</evidence>
<name>A0A822ZWL2_NELNU</name>
<keyword evidence="3" id="KW-1185">Reference proteome</keyword>
<gene>
    <name evidence="2" type="ORF">HUJ06_017576</name>
</gene>
<dbReference type="EMBL" id="DUZY01000008">
    <property type="protein sequence ID" value="DAD47639.1"/>
    <property type="molecule type" value="Genomic_DNA"/>
</dbReference>
<sequence>MQATRGDQSSEEDSEDEMTKKRQRLTDYSQPLGRINCKAKEKAGKTSQGKSIKSSKDESGNNSTQKQLKRSPIIVSPTPEAEENFKIINTGPLPEEGQYQIYSTVTSGYGIINLSTGSRRRGRPLRYQSSLKDHLDSQAISDLPANLGPSLEELIGRKSMTSLRK</sequence>
<accession>A0A822ZWL2</accession>
<reference evidence="2 3" key="1">
    <citation type="journal article" date="2020" name="Mol. Biol. Evol.">
        <title>Distinct Expression and Methylation Patterns for Genes with Different Fates following a Single Whole-Genome Duplication in Flowering Plants.</title>
        <authorList>
            <person name="Shi T."/>
            <person name="Rahmani R.S."/>
            <person name="Gugger P.F."/>
            <person name="Wang M."/>
            <person name="Li H."/>
            <person name="Zhang Y."/>
            <person name="Li Z."/>
            <person name="Wang Q."/>
            <person name="Van de Peer Y."/>
            <person name="Marchal K."/>
            <person name="Chen J."/>
        </authorList>
    </citation>
    <scope>NUCLEOTIDE SEQUENCE [LARGE SCALE GENOMIC DNA]</scope>
    <source>
        <tissue evidence="2">Leaf</tissue>
    </source>
</reference>
<comment type="caution">
    <text evidence="2">The sequence shown here is derived from an EMBL/GenBank/DDBJ whole genome shotgun (WGS) entry which is preliminary data.</text>
</comment>
<dbReference type="AlphaFoldDB" id="A0A822ZWL2"/>
<organism evidence="2 3">
    <name type="scientific">Nelumbo nucifera</name>
    <name type="common">Sacred lotus</name>
    <dbReference type="NCBI Taxonomy" id="4432"/>
    <lineage>
        <taxon>Eukaryota</taxon>
        <taxon>Viridiplantae</taxon>
        <taxon>Streptophyta</taxon>
        <taxon>Embryophyta</taxon>
        <taxon>Tracheophyta</taxon>
        <taxon>Spermatophyta</taxon>
        <taxon>Magnoliopsida</taxon>
        <taxon>Proteales</taxon>
        <taxon>Nelumbonaceae</taxon>
        <taxon>Nelumbo</taxon>
    </lineage>
</organism>
<feature type="region of interest" description="Disordered" evidence="1">
    <location>
        <begin position="1"/>
        <end position="80"/>
    </location>
</feature>
<proteinExistence type="predicted"/>
<evidence type="ECO:0000313" key="3">
    <source>
        <dbReference type="Proteomes" id="UP000607653"/>
    </source>
</evidence>
<dbReference type="Proteomes" id="UP000607653">
    <property type="component" value="Unassembled WGS sequence"/>
</dbReference>